<dbReference type="Gene3D" id="3.10.120.10">
    <property type="entry name" value="Cytochrome b5-like heme/steroid binding domain"/>
    <property type="match status" value="1"/>
</dbReference>
<evidence type="ECO:0000313" key="8">
    <source>
        <dbReference type="EMBL" id="CAE7218099.1"/>
    </source>
</evidence>
<dbReference type="PROSITE" id="PS00191">
    <property type="entry name" value="CYTOCHROME_B5_1"/>
    <property type="match status" value="1"/>
</dbReference>
<evidence type="ECO:0000259" key="7">
    <source>
        <dbReference type="PROSITE" id="PS50255"/>
    </source>
</evidence>
<proteinExistence type="inferred from homology"/>
<evidence type="ECO:0000256" key="3">
    <source>
        <dbReference type="ARBA" id="ARBA00023004"/>
    </source>
</evidence>
<dbReference type="PANTHER" id="PTHR19359">
    <property type="entry name" value="CYTOCHROME B5"/>
    <property type="match status" value="1"/>
</dbReference>
<dbReference type="InterPro" id="IPR036400">
    <property type="entry name" value="Cyt_B5-like_heme/steroid_sf"/>
</dbReference>
<dbReference type="InterPro" id="IPR001199">
    <property type="entry name" value="Cyt_B5-like_heme/steroid-bd"/>
</dbReference>
<keyword evidence="5" id="KW-1133">Transmembrane helix</keyword>
<dbReference type="GO" id="GO:0020037">
    <property type="term" value="F:heme binding"/>
    <property type="evidence" value="ECO:0007669"/>
    <property type="project" value="UniProtKB-UniRule"/>
</dbReference>
<keyword evidence="1 5" id="KW-0349">Heme</keyword>
<sequence length="139" mass="15002">MKVITREELEKHNSDGDVWMAIHGLVYDVSKFLPDHPGGAHLLQDVAGRDASGEFEDALHSEQARKEEAIVLKGVLEGCEKQVEKHKEAGWTEEQGIPDPETQEGGGYGSSRSIAAIVLLVGSLGAALAAVAFLKSRRK</sequence>
<keyword evidence="3 5" id="KW-0408">Iron</keyword>
<dbReference type="InterPro" id="IPR018506">
    <property type="entry name" value="Cyt_B5_heme-BS"/>
</dbReference>
<name>A0A812JY30_SYMPI</name>
<dbReference type="SUPFAM" id="SSF55856">
    <property type="entry name" value="Cytochrome b5-like heme/steroid binding domain"/>
    <property type="match status" value="1"/>
</dbReference>
<accession>A0A812JY30</accession>
<feature type="region of interest" description="Disordered" evidence="6">
    <location>
        <begin position="85"/>
        <end position="108"/>
    </location>
</feature>
<dbReference type="Proteomes" id="UP000649617">
    <property type="component" value="Unassembled WGS sequence"/>
</dbReference>
<organism evidence="8 9">
    <name type="scientific">Symbiodinium pilosum</name>
    <name type="common">Dinoflagellate</name>
    <dbReference type="NCBI Taxonomy" id="2952"/>
    <lineage>
        <taxon>Eukaryota</taxon>
        <taxon>Sar</taxon>
        <taxon>Alveolata</taxon>
        <taxon>Dinophyceae</taxon>
        <taxon>Suessiales</taxon>
        <taxon>Symbiodiniaceae</taxon>
        <taxon>Symbiodinium</taxon>
    </lineage>
</organism>
<dbReference type="SMART" id="SM01117">
    <property type="entry name" value="Cyt-b5"/>
    <property type="match status" value="1"/>
</dbReference>
<feature type="transmembrane region" description="Helical" evidence="5">
    <location>
        <begin position="114"/>
        <end position="134"/>
    </location>
</feature>
<keyword evidence="5" id="KW-0472">Membrane</keyword>
<comment type="similarity">
    <text evidence="4 5">Belongs to the cytochrome b5 family.</text>
</comment>
<feature type="domain" description="Cytochrome b5 heme-binding" evidence="7">
    <location>
        <begin position="1"/>
        <end position="77"/>
    </location>
</feature>
<dbReference type="OrthoDB" id="260519at2759"/>
<dbReference type="PROSITE" id="PS50255">
    <property type="entry name" value="CYTOCHROME_B5_2"/>
    <property type="match status" value="1"/>
</dbReference>
<dbReference type="AlphaFoldDB" id="A0A812JY30"/>
<reference evidence="8" key="1">
    <citation type="submission" date="2021-02" db="EMBL/GenBank/DDBJ databases">
        <authorList>
            <person name="Dougan E. K."/>
            <person name="Rhodes N."/>
            <person name="Thang M."/>
            <person name="Chan C."/>
        </authorList>
    </citation>
    <scope>NUCLEOTIDE SEQUENCE</scope>
</reference>
<keyword evidence="2 5" id="KW-0479">Metal-binding</keyword>
<evidence type="ECO:0000256" key="4">
    <source>
        <dbReference type="ARBA" id="ARBA00038168"/>
    </source>
</evidence>
<evidence type="ECO:0000256" key="2">
    <source>
        <dbReference type="ARBA" id="ARBA00022723"/>
    </source>
</evidence>
<protein>
    <submittedName>
        <fullName evidence="8">Cyt-b5 protein</fullName>
    </submittedName>
</protein>
<gene>
    <name evidence="8" type="primary">Cyt-b5</name>
    <name evidence="8" type="ORF">SPIL2461_LOCUS2733</name>
</gene>
<keyword evidence="9" id="KW-1185">Reference proteome</keyword>
<dbReference type="InterPro" id="IPR050668">
    <property type="entry name" value="Cytochrome_b5"/>
</dbReference>
<dbReference type="GO" id="GO:0016020">
    <property type="term" value="C:membrane"/>
    <property type="evidence" value="ECO:0007669"/>
    <property type="project" value="TreeGrafter"/>
</dbReference>
<evidence type="ECO:0000256" key="1">
    <source>
        <dbReference type="ARBA" id="ARBA00022617"/>
    </source>
</evidence>
<dbReference type="PRINTS" id="PR00363">
    <property type="entry name" value="CYTOCHROMEB5"/>
</dbReference>
<evidence type="ECO:0000256" key="6">
    <source>
        <dbReference type="SAM" id="MobiDB-lite"/>
    </source>
</evidence>
<evidence type="ECO:0000256" key="5">
    <source>
        <dbReference type="RuleBase" id="RU362121"/>
    </source>
</evidence>
<keyword evidence="5" id="KW-0812">Transmembrane</keyword>
<evidence type="ECO:0000313" key="9">
    <source>
        <dbReference type="Proteomes" id="UP000649617"/>
    </source>
</evidence>
<dbReference type="GO" id="GO:0046872">
    <property type="term" value="F:metal ion binding"/>
    <property type="evidence" value="ECO:0007669"/>
    <property type="project" value="UniProtKB-UniRule"/>
</dbReference>
<dbReference type="Pfam" id="PF00173">
    <property type="entry name" value="Cyt-b5"/>
    <property type="match status" value="1"/>
</dbReference>
<dbReference type="EMBL" id="CAJNIZ010003058">
    <property type="protein sequence ID" value="CAE7218099.1"/>
    <property type="molecule type" value="Genomic_DNA"/>
</dbReference>
<comment type="caution">
    <text evidence="8">The sequence shown here is derived from an EMBL/GenBank/DDBJ whole genome shotgun (WGS) entry which is preliminary data.</text>
</comment>